<evidence type="ECO:0000256" key="6">
    <source>
        <dbReference type="ARBA" id="ARBA00022695"/>
    </source>
</evidence>
<evidence type="ECO:0000256" key="9">
    <source>
        <dbReference type="ARBA" id="ARBA00023027"/>
    </source>
</evidence>
<accession>A0A2K1Q399</accession>
<evidence type="ECO:0000259" key="12">
    <source>
        <dbReference type="Pfam" id="PF01467"/>
    </source>
</evidence>
<dbReference type="Pfam" id="PF01467">
    <property type="entry name" value="CTP_transf_like"/>
    <property type="match status" value="1"/>
</dbReference>
<evidence type="ECO:0000256" key="5">
    <source>
        <dbReference type="ARBA" id="ARBA00022679"/>
    </source>
</evidence>
<proteinExistence type="inferred from homology"/>
<dbReference type="Gene3D" id="3.40.50.620">
    <property type="entry name" value="HUPs"/>
    <property type="match status" value="1"/>
</dbReference>
<dbReference type="InterPro" id="IPR005248">
    <property type="entry name" value="NadD/NMNAT"/>
</dbReference>
<evidence type="ECO:0000256" key="4">
    <source>
        <dbReference type="ARBA" id="ARBA00022642"/>
    </source>
</evidence>
<name>A0A2K1Q399_9GAMM</name>
<dbReference type="InterPro" id="IPR014729">
    <property type="entry name" value="Rossmann-like_a/b/a_fold"/>
</dbReference>
<dbReference type="GO" id="GO:0009435">
    <property type="term" value="P:NAD+ biosynthetic process"/>
    <property type="evidence" value="ECO:0007669"/>
    <property type="project" value="UniProtKB-UniRule"/>
</dbReference>
<dbReference type="CDD" id="cd02165">
    <property type="entry name" value="NMNAT"/>
    <property type="match status" value="1"/>
</dbReference>
<evidence type="ECO:0000313" key="13">
    <source>
        <dbReference type="EMBL" id="PNS09520.1"/>
    </source>
</evidence>
<dbReference type="HAMAP" id="MF_00244">
    <property type="entry name" value="NaMN_adenylyltr"/>
    <property type="match status" value="1"/>
</dbReference>
<evidence type="ECO:0000256" key="3">
    <source>
        <dbReference type="ARBA" id="ARBA00009014"/>
    </source>
</evidence>
<keyword evidence="7 11" id="KW-0547">Nucleotide-binding</keyword>
<keyword evidence="5 11" id="KW-0808">Transferase</keyword>
<keyword evidence="8 11" id="KW-0067">ATP-binding</keyword>
<reference evidence="13 14" key="1">
    <citation type="submission" date="2017-08" db="EMBL/GenBank/DDBJ databases">
        <title>Lysobacter sylvestris genome.</title>
        <authorList>
            <person name="Zhang D.-C."/>
            <person name="Albuquerque L."/>
            <person name="Franca L."/>
            <person name="Froufe H.J.C."/>
            <person name="Barroso C."/>
            <person name="Egas C."/>
            <person name="Da Costa M."/>
            <person name="Margesin R."/>
        </authorList>
    </citation>
    <scope>NUCLEOTIDE SEQUENCE [LARGE SCALE GENOMIC DNA]</scope>
    <source>
        <strain evidence="13 14">AM20-91</strain>
    </source>
</reference>
<comment type="catalytic activity">
    <reaction evidence="10 11">
        <text>nicotinate beta-D-ribonucleotide + ATP + H(+) = deamido-NAD(+) + diphosphate</text>
        <dbReference type="Rhea" id="RHEA:22860"/>
        <dbReference type="ChEBI" id="CHEBI:15378"/>
        <dbReference type="ChEBI" id="CHEBI:30616"/>
        <dbReference type="ChEBI" id="CHEBI:33019"/>
        <dbReference type="ChEBI" id="CHEBI:57502"/>
        <dbReference type="ChEBI" id="CHEBI:58437"/>
        <dbReference type="EC" id="2.7.7.18"/>
    </reaction>
</comment>
<dbReference type="GO" id="GO:0005524">
    <property type="term" value="F:ATP binding"/>
    <property type="evidence" value="ECO:0007669"/>
    <property type="project" value="UniProtKB-KW"/>
</dbReference>
<dbReference type="UniPathway" id="UPA00253">
    <property type="reaction ID" value="UER00332"/>
</dbReference>
<gene>
    <name evidence="11" type="primary">nadD</name>
    <name evidence="13" type="ORF">Lysil_1149</name>
</gene>
<evidence type="ECO:0000256" key="7">
    <source>
        <dbReference type="ARBA" id="ARBA00022741"/>
    </source>
</evidence>
<comment type="function">
    <text evidence="1 11">Catalyzes the reversible adenylation of nicotinate mononucleotide (NaMN) to nicotinic acid adenine dinucleotide (NaAD).</text>
</comment>
<feature type="domain" description="Cytidyltransferase-like" evidence="12">
    <location>
        <begin position="6"/>
        <end position="186"/>
    </location>
</feature>
<evidence type="ECO:0000256" key="8">
    <source>
        <dbReference type="ARBA" id="ARBA00022840"/>
    </source>
</evidence>
<dbReference type="GO" id="GO:0004515">
    <property type="term" value="F:nicotinate-nucleotide adenylyltransferase activity"/>
    <property type="evidence" value="ECO:0007669"/>
    <property type="project" value="UniProtKB-UniRule"/>
</dbReference>
<dbReference type="RefSeq" id="WP_103074562.1">
    <property type="nucleotide sequence ID" value="NZ_NPZB01000001.1"/>
</dbReference>
<keyword evidence="14" id="KW-1185">Reference proteome</keyword>
<dbReference type="EC" id="2.7.7.18" evidence="11"/>
<evidence type="ECO:0000313" key="14">
    <source>
        <dbReference type="Proteomes" id="UP000236220"/>
    </source>
</evidence>
<sequence length="222" mass="24276">MTLRILYGGTFDPIHNGHLAVALHARDALRAEVSLLPAGDPPHKDATLADAGDRARMCELTVVGIDGMDVDERELRRDAPSWTIDTLRELRAEIGDRAPLALLVGADSFLGLPTWKDWRELPRFAHFVIAERPGFDLDGAMPTELADAFAARFTRSPSALHAAPAGLAWRLRQPVSPESATELRRRIASGEPWHDWVPPAVAGFIDHRHLYGATAASPPGHL</sequence>
<dbReference type="Proteomes" id="UP000236220">
    <property type="component" value="Unassembled WGS sequence"/>
</dbReference>
<keyword evidence="4 11" id="KW-0662">Pyridine nucleotide biosynthesis</keyword>
<protein>
    <recommendedName>
        <fullName evidence="11">Probable nicotinate-nucleotide adenylyltransferase</fullName>
        <ecNumber evidence="11">2.7.7.18</ecNumber>
    </recommendedName>
    <alternativeName>
        <fullName evidence="11">Deamido-NAD(+) diphosphorylase</fullName>
    </alternativeName>
    <alternativeName>
        <fullName evidence="11">Deamido-NAD(+) pyrophosphorylase</fullName>
    </alternativeName>
    <alternativeName>
        <fullName evidence="11">Nicotinate mononucleotide adenylyltransferase</fullName>
        <shortName evidence="11">NaMN adenylyltransferase</shortName>
    </alternativeName>
</protein>
<dbReference type="SUPFAM" id="SSF52374">
    <property type="entry name" value="Nucleotidylyl transferase"/>
    <property type="match status" value="1"/>
</dbReference>
<dbReference type="NCBIfam" id="TIGR00482">
    <property type="entry name" value="nicotinate (nicotinamide) nucleotide adenylyltransferase"/>
    <property type="match status" value="1"/>
</dbReference>
<dbReference type="PANTHER" id="PTHR39321:SF3">
    <property type="entry name" value="PHOSPHOPANTETHEINE ADENYLYLTRANSFERASE"/>
    <property type="match status" value="1"/>
</dbReference>
<comment type="caution">
    <text evidence="13">The sequence shown here is derived from an EMBL/GenBank/DDBJ whole genome shotgun (WGS) entry which is preliminary data.</text>
</comment>
<comment type="pathway">
    <text evidence="2 11">Cofactor biosynthesis; NAD(+) biosynthesis; deamido-NAD(+) from nicotinate D-ribonucleotide: step 1/1.</text>
</comment>
<evidence type="ECO:0000256" key="2">
    <source>
        <dbReference type="ARBA" id="ARBA00005019"/>
    </source>
</evidence>
<dbReference type="OrthoDB" id="5295945at2"/>
<dbReference type="AlphaFoldDB" id="A0A2K1Q399"/>
<dbReference type="EMBL" id="NPZB01000001">
    <property type="protein sequence ID" value="PNS09520.1"/>
    <property type="molecule type" value="Genomic_DNA"/>
</dbReference>
<evidence type="ECO:0000256" key="1">
    <source>
        <dbReference type="ARBA" id="ARBA00002324"/>
    </source>
</evidence>
<dbReference type="NCBIfam" id="NF000839">
    <property type="entry name" value="PRK00071.1-1"/>
    <property type="match status" value="1"/>
</dbReference>
<dbReference type="InterPro" id="IPR004821">
    <property type="entry name" value="Cyt_trans-like"/>
</dbReference>
<keyword evidence="6 11" id="KW-0548">Nucleotidyltransferase</keyword>
<evidence type="ECO:0000256" key="10">
    <source>
        <dbReference type="ARBA" id="ARBA00048721"/>
    </source>
</evidence>
<evidence type="ECO:0000256" key="11">
    <source>
        <dbReference type="HAMAP-Rule" id="MF_00244"/>
    </source>
</evidence>
<dbReference type="PANTHER" id="PTHR39321">
    <property type="entry name" value="NICOTINATE-NUCLEOTIDE ADENYLYLTRANSFERASE-RELATED"/>
    <property type="match status" value="1"/>
</dbReference>
<dbReference type="NCBIfam" id="TIGR00125">
    <property type="entry name" value="cyt_tran_rel"/>
    <property type="match status" value="1"/>
</dbReference>
<comment type="similarity">
    <text evidence="3 11">Belongs to the NadD family.</text>
</comment>
<organism evidence="13 14">
    <name type="scientific">Solilutibacter silvestris</name>
    <dbReference type="NCBI Taxonomy" id="1645665"/>
    <lineage>
        <taxon>Bacteria</taxon>
        <taxon>Pseudomonadati</taxon>
        <taxon>Pseudomonadota</taxon>
        <taxon>Gammaproteobacteria</taxon>
        <taxon>Lysobacterales</taxon>
        <taxon>Lysobacteraceae</taxon>
        <taxon>Solilutibacter</taxon>
    </lineage>
</organism>
<keyword evidence="9 11" id="KW-0520">NAD</keyword>